<feature type="compositionally biased region" description="Acidic residues" evidence="3">
    <location>
        <begin position="222"/>
        <end position="243"/>
    </location>
</feature>
<dbReference type="PROSITE" id="PS00354">
    <property type="entry name" value="HMGI_Y"/>
    <property type="match status" value="1"/>
</dbReference>
<feature type="compositionally biased region" description="Pro residues" evidence="3">
    <location>
        <begin position="104"/>
        <end position="118"/>
    </location>
</feature>
<dbReference type="InterPro" id="IPR000637">
    <property type="entry name" value="HMGI/Y_DNA-bd_CS"/>
</dbReference>
<protein>
    <submittedName>
        <fullName evidence="4">Uncharacterized protein</fullName>
    </submittedName>
</protein>
<dbReference type="GO" id="GO:0006355">
    <property type="term" value="P:regulation of DNA-templated transcription"/>
    <property type="evidence" value="ECO:0007669"/>
    <property type="project" value="InterPro"/>
</dbReference>
<reference evidence="4" key="1">
    <citation type="journal article" date="2023" name="Mol. Phylogenet. Evol.">
        <title>Genome-scale phylogeny and comparative genomics of the fungal order Sordariales.</title>
        <authorList>
            <person name="Hensen N."/>
            <person name="Bonometti L."/>
            <person name="Westerberg I."/>
            <person name="Brannstrom I.O."/>
            <person name="Guillou S."/>
            <person name="Cros-Aarteil S."/>
            <person name="Calhoun S."/>
            <person name="Haridas S."/>
            <person name="Kuo A."/>
            <person name="Mondo S."/>
            <person name="Pangilinan J."/>
            <person name="Riley R."/>
            <person name="LaButti K."/>
            <person name="Andreopoulos B."/>
            <person name="Lipzen A."/>
            <person name="Chen C."/>
            <person name="Yan M."/>
            <person name="Daum C."/>
            <person name="Ng V."/>
            <person name="Clum A."/>
            <person name="Steindorff A."/>
            <person name="Ohm R.A."/>
            <person name="Martin F."/>
            <person name="Silar P."/>
            <person name="Natvig D.O."/>
            <person name="Lalanne C."/>
            <person name="Gautier V."/>
            <person name="Ament-Velasquez S.L."/>
            <person name="Kruys A."/>
            <person name="Hutchinson M.I."/>
            <person name="Powell A.J."/>
            <person name="Barry K."/>
            <person name="Miller A.N."/>
            <person name="Grigoriev I.V."/>
            <person name="Debuchy R."/>
            <person name="Gladieux P."/>
            <person name="Hiltunen Thoren M."/>
            <person name="Johannesson H."/>
        </authorList>
    </citation>
    <scope>NUCLEOTIDE SEQUENCE</scope>
    <source>
        <strain evidence="4">CBS 626.80</strain>
    </source>
</reference>
<comment type="subcellular location">
    <subcellularLocation>
        <location evidence="1">Nucleus</location>
    </subcellularLocation>
</comment>
<feature type="compositionally biased region" description="Low complexity" evidence="3">
    <location>
        <begin position="622"/>
        <end position="633"/>
    </location>
</feature>
<evidence type="ECO:0000256" key="2">
    <source>
        <dbReference type="ARBA" id="ARBA00023242"/>
    </source>
</evidence>
<feature type="region of interest" description="Disordered" evidence="3">
    <location>
        <begin position="620"/>
        <end position="671"/>
    </location>
</feature>
<evidence type="ECO:0000256" key="1">
    <source>
        <dbReference type="ARBA" id="ARBA00004123"/>
    </source>
</evidence>
<feature type="region of interest" description="Disordered" evidence="3">
    <location>
        <begin position="162"/>
        <end position="325"/>
    </location>
</feature>
<feature type="region of interest" description="Disordered" evidence="3">
    <location>
        <begin position="1"/>
        <end position="145"/>
    </location>
</feature>
<keyword evidence="5" id="KW-1185">Reference proteome</keyword>
<gene>
    <name evidence="4" type="ORF">QBC32DRAFT_250012</name>
</gene>
<evidence type="ECO:0000256" key="3">
    <source>
        <dbReference type="SAM" id="MobiDB-lite"/>
    </source>
</evidence>
<dbReference type="EMBL" id="MU859063">
    <property type="protein sequence ID" value="KAK3956738.1"/>
    <property type="molecule type" value="Genomic_DNA"/>
</dbReference>
<feature type="compositionally biased region" description="Acidic residues" evidence="3">
    <location>
        <begin position="290"/>
        <end position="302"/>
    </location>
</feature>
<sequence>MVTTKGVQSGGRAQETAQTAEPIPNYKRNRSIQFTGPTLRPTKRLRNSREYIPASKRRRTFQIQEQSVKTKEIQQDDDIDEDEDILLHKKSLDVMNSFTQSRDPPLPPTETQPEPPSSATPVKRGRGRPRKHSLPGIAQYQPAFGKQLSERALEQIEALAQETLGPVEATQERDKALDSVEDEYCTAYEAVEPAEDQESQLLEDVDDNVDDESQQEEKVEEKEDADQEENAQDESDTDSDEELPSLSNWKKRTKKQVPPSAQPELGPEHTRPSPVLGSDPAAEFANGDDYPNEEQTDKDDEANNQPPRAPLNRRASPPEDLLLFRAPGSVDDSYQVDMPSNTIISLQSNMQHPGWTDLGKDWAETIVQPYRDQTPKPTTTRVVKYFCEELYNLKQLLDLAHEEASLAKQNVHLRGVREWMIKHMKAIQDIVYMCEQHLAPNGVIKPRHRQSLRQDLFLYGIPMLVLVLSSAYRLGTMKDGYIFGFPRSGRFTRSRVEYLDYITDWIKRLGKKLVPEVSDDEGEDAKDEHLGYVGRFKTKVLERKIIENRQHFMKLLGSWEETLRETLSDIDDAAIQQAERHIARKIARDQAIKKERQAAEEAERAKKKAQYEAFALSTQRPGSQLQSKLQQGQNVTRSTAIPRSSEVATPIDRVPARHHQQQPPHNPDKRWYPRWSEEKRWWLFKELMEIGPRVSDIEYEDWADCLGKPIEEVRHEVEIHRAAAVSVALEKGRSVPWWARVVVE</sequence>
<dbReference type="Proteomes" id="UP001303222">
    <property type="component" value="Unassembled WGS sequence"/>
</dbReference>
<dbReference type="AlphaFoldDB" id="A0AAN6P740"/>
<name>A0AAN6P740_9PEZI</name>
<organism evidence="4 5">
    <name type="scientific">Pseudoneurospora amorphoporcata</name>
    <dbReference type="NCBI Taxonomy" id="241081"/>
    <lineage>
        <taxon>Eukaryota</taxon>
        <taxon>Fungi</taxon>
        <taxon>Dikarya</taxon>
        <taxon>Ascomycota</taxon>
        <taxon>Pezizomycotina</taxon>
        <taxon>Sordariomycetes</taxon>
        <taxon>Sordariomycetidae</taxon>
        <taxon>Sordariales</taxon>
        <taxon>Sordariaceae</taxon>
        <taxon>Pseudoneurospora</taxon>
    </lineage>
</organism>
<dbReference type="GO" id="GO:0005634">
    <property type="term" value="C:nucleus"/>
    <property type="evidence" value="ECO:0007669"/>
    <property type="project" value="UniProtKB-SubCell"/>
</dbReference>
<accession>A0AAN6P740</accession>
<keyword evidence="2" id="KW-0539">Nucleus</keyword>
<feature type="compositionally biased region" description="Basic residues" evidence="3">
    <location>
        <begin position="123"/>
        <end position="133"/>
    </location>
</feature>
<evidence type="ECO:0000313" key="5">
    <source>
        <dbReference type="Proteomes" id="UP001303222"/>
    </source>
</evidence>
<reference evidence="4" key="2">
    <citation type="submission" date="2023-06" db="EMBL/GenBank/DDBJ databases">
        <authorList>
            <consortium name="Lawrence Berkeley National Laboratory"/>
            <person name="Mondo S.J."/>
            <person name="Hensen N."/>
            <person name="Bonometti L."/>
            <person name="Westerberg I."/>
            <person name="Brannstrom I.O."/>
            <person name="Guillou S."/>
            <person name="Cros-Aarteil S."/>
            <person name="Calhoun S."/>
            <person name="Haridas S."/>
            <person name="Kuo A."/>
            <person name="Pangilinan J."/>
            <person name="Riley R."/>
            <person name="Labutti K."/>
            <person name="Andreopoulos B."/>
            <person name="Lipzen A."/>
            <person name="Chen C."/>
            <person name="Yanf M."/>
            <person name="Daum C."/>
            <person name="Ng V."/>
            <person name="Clum A."/>
            <person name="Steindorff A."/>
            <person name="Ohm R."/>
            <person name="Martin F."/>
            <person name="Silar P."/>
            <person name="Natvig D."/>
            <person name="Lalanne C."/>
            <person name="Gautier V."/>
            <person name="Ament-Velasquez S.L."/>
            <person name="Kruys A."/>
            <person name="Hutchinson M.I."/>
            <person name="Powell A.J."/>
            <person name="Barry K."/>
            <person name="Miller A.N."/>
            <person name="Grigoriev I.V."/>
            <person name="Debuchy R."/>
            <person name="Gladieux P."/>
            <person name="Thoren M.H."/>
            <person name="Johannesson H."/>
        </authorList>
    </citation>
    <scope>NUCLEOTIDE SEQUENCE</scope>
    <source>
        <strain evidence="4">CBS 626.80</strain>
    </source>
</reference>
<evidence type="ECO:0000313" key="4">
    <source>
        <dbReference type="EMBL" id="KAK3956738.1"/>
    </source>
</evidence>
<proteinExistence type="predicted"/>
<comment type="caution">
    <text evidence="4">The sequence shown here is derived from an EMBL/GenBank/DDBJ whole genome shotgun (WGS) entry which is preliminary data.</text>
</comment>
<feature type="compositionally biased region" description="Acidic residues" evidence="3">
    <location>
        <begin position="192"/>
        <end position="214"/>
    </location>
</feature>
<feature type="compositionally biased region" description="Acidic residues" evidence="3">
    <location>
        <begin position="75"/>
        <end position="84"/>
    </location>
</feature>